<feature type="domain" description="Phosphatidic acid phosphatase type 2/haloperoxidase" evidence="8">
    <location>
        <begin position="64"/>
        <end position="171"/>
    </location>
</feature>
<feature type="transmembrane region" description="Helical" evidence="7">
    <location>
        <begin position="60"/>
        <end position="80"/>
    </location>
</feature>
<dbReference type="SUPFAM" id="SSF48317">
    <property type="entry name" value="Acid phosphatase/Vanadium-dependent haloperoxidase"/>
    <property type="match status" value="1"/>
</dbReference>
<protein>
    <submittedName>
        <fullName evidence="9">Phosphatase PAP2 family protein</fullName>
    </submittedName>
</protein>
<reference evidence="9 10" key="1">
    <citation type="submission" date="2016-12" db="EMBL/GenBank/DDBJ databases">
        <title>The whole genome sequencing and assembly of Bacillus cohnii DSM 6307T strain.</title>
        <authorList>
            <person name="Lee Y.-J."/>
            <person name="Yi H."/>
            <person name="Bahn Y.-S."/>
            <person name="Kim J.F."/>
            <person name="Lee D.-W."/>
        </authorList>
    </citation>
    <scope>NUCLEOTIDE SEQUENCE [LARGE SCALE GENOMIC DNA]</scope>
    <source>
        <strain evidence="9 10">DSM 6307</strain>
    </source>
</reference>
<accession>A0A223KTW4</accession>
<sequence length="179" mass="20013">MAKLFTHIYTFECFLFKYINQFYKRKLLNTFFHGVTHLGGASFTISISLLFIIFSSHSLHTTAIASAVALTISHIPVALLKKLLPRKRPYLVIEHINVTQNPLKDHSFPSGHTTAIFSIVVPFIIFYPTLSILLLPVACAVGLSRIYLGLHYPSDVIVGCLLGCTAGYVSHAFIHTYFI</sequence>
<dbReference type="STRING" id="1314751.GCA_001591425_02048"/>
<evidence type="ECO:0000256" key="3">
    <source>
        <dbReference type="ARBA" id="ARBA00022692"/>
    </source>
</evidence>
<evidence type="ECO:0000256" key="6">
    <source>
        <dbReference type="ARBA" id="ARBA00023136"/>
    </source>
</evidence>
<dbReference type="PANTHER" id="PTHR14969:SF62">
    <property type="entry name" value="DECAPRENYLPHOSPHORYL-5-PHOSPHORIBOSE PHOSPHATASE RV3807C-RELATED"/>
    <property type="match status" value="1"/>
</dbReference>
<evidence type="ECO:0000256" key="2">
    <source>
        <dbReference type="ARBA" id="ARBA00022475"/>
    </source>
</evidence>
<feature type="transmembrane region" description="Helical" evidence="7">
    <location>
        <begin position="31"/>
        <end position="54"/>
    </location>
</feature>
<feature type="transmembrane region" description="Helical" evidence="7">
    <location>
        <begin position="116"/>
        <end position="144"/>
    </location>
</feature>
<keyword evidence="4" id="KW-0378">Hydrolase</keyword>
<keyword evidence="10" id="KW-1185">Reference proteome</keyword>
<keyword evidence="5 7" id="KW-1133">Transmembrane helix</keyword>
<gene>
    <name evidence="9" type="ORF">BC6307_17465</name>
</gene>
<evidence type="ECO:0000256" key="1">
    <source>
        <dbReference type="ARBA" id="ARBA00004651"/>
    </source>
</evidence>
<dbReference type="GO" id="GO:0016787">
    <property type="term" value="F:hydrolase activity"/>
    <property type="evidence" value="ECO:0007669"/>
    <property type="project" value="UniProtKB-KW"/>
</dbReference>
<keyword evidence="6 7" id="KW-0472">Membrane</keyword>
<organism evidence="9 10">
    <name type="scientific">Sutcliffiella cohnii</name>
    <dbReference type="NCBI Taxonomy" id="33932"/>
    <lineage>
        <taxon>Bacteria</taxon>
        <taxon>Bacillati</taxon>
        <taxon>Bacillota</taxon>
        <taxon>Bacilli</taxon>
        <taxon>Bacillales</taxon>
        <taxon>Bacillaceae</taxon>
        <taxon>Sutcliffiella</taxon>
    </lineage>
</organism>
<dbReference type="Pfam" id="PF01569">
    <property type="entry name" value="PAP2"/>
    <property type="match status" value="1"/>
</dbReference>
<evidence type="ECO:0000256" key="4">
    <source>
        <dbReference type="ARBA" id="ARBA00022801"/>
    </source>
</evidence>
<evidence type="ECO:0000259" key="8">
    <source>
        <dbReference type="SMART" id="SM00014"/>
    </source>
</evidence>
<dbReference type="GO" id="GO:0005886">
    <property type="term" value="C:plasma membrane"/>
    <property type="evidence" value="ECO:0007669"/>
    <property type="project" value="UniProtKB-SubCell"/>
</dbReference>
<dbReference type="InterPro" id="IPR036938">
    <property type="entry name" value="PAP2/HPO_sf"/>
</dbReference>
<proteinExistence type="predicted"/>
<dbReference type="Gene3D" id="1.20.144.10">
    <property type="entry name" value="Phosphatidic acid phosphatase type 2/haloperoxidase"/>
    <property type="match status" value="1"/>
</dbReference>
<keyword evidence="3 7" id="KW-0812">Transmembrane</keyword>
<dbReference type="AlphaFoldDB" id="A0A223KTW4"/>
<dbReference type="RefSeq" id="WP_066415536.1">
    <property type="nucleotide sequence ID" value="NZ_CP018866.1"/>
</dbReference>
<dbReference type="SMART" id="SM00014">
    <property type="entry name" value="acidPPc"/>
    <property type="match status" value="1"/>
</dbReference>
<evidence type="ECO:0000256" key="5">
    <source>
        <dbReference type="ARBA" id="ARBA00022989"/>
    </source>
</evidence>
<dbReference type="KEGG" id="bcoh:BC6307_17465"/>
<dbReference type="InterPro" id="IPR000326">
    <property type="entry name" value="PAP2/HPO"/>
</dbReference>
<evidence type="ECO:0000313" key="9">
    <source>
        <dbReference type="EMBL" id="AST92945.1"/>
    </source>
</evidence>
<name>A0A223KTW4_9BACI</name>
<dbReference type="EMBL" id="CP018866">
    <property type="protein sequence ID" value="AST92945.1"/>
    <property type="molecule type" value="Genomic_DNA"/>
</dbReference>
<dbReference type="Proteomes" id="UP000215224">
    <property type="component" value="Chromosome"/>
</dbReference>
<dbReference type="PANTHER" id="PTHR14969">
    <property type="entry name" value="SPHINGOSINE-1-PHOSPHATE PHOSPHOHYDROLASE"/>
    <property type="match status" value="1"/>
</dbReference>
<evidence type="ECO:0000313" key="10">
    <source>
        <dbReference type="Proteomes" id="UP000215224"/>
    </source>
</evidence>
<comment type="subcellular location">
    <subcellularLocation>
        <location evidence="1">Cell membrane</location>
        <topology evidence="1">Multi-pass membrane protein</topology>
    </subcellularLocation>
</comment>
<evidence type="ECO:0000256" key="7">
    <source>
        <dbReference type="SAM" id="Phobius"/>
    </source>
</evidence>
<keyword evidence="2" id="KW-1003">Cell membrane</keyword>
<feature type="transmembrane region" description="Helical" evidence="7">
    <location>
        <begin position="156"/>
        <end position="178"/>
    </location>
</feature>